<evidence type="ECO:0000313" key="5">
    <source>
        <dbReference type="WBParaSite" id="SBAD_0000418301-mRNA-1"/>
    </source>
</evidence>
<reference evidence="5" key="1">
    <citation type="submission" date="2016-06" db="UniProtKB">
        <authorList>
            <consortium name="WormBaseParasite"/>
        </authorList>
    </citation>
    <scope>IDENTIFICATION</scope>
</reference>
<reference evidence="3 4" key="2">
    <citation type="submission" date="2018-11" db="EMBL/GenBank/DDBJ databases">
        <authorList>
            <consortium name="Pathogen Informatics"/>
        </authorList>
    </citation>
    <scope>NUCLEOTIDE SEQUENCE [LARGE SCALE GENOMIC DNA]</scope>
</reference>
<feature type="repeat" description="TNFR-Cys" evidence="1">
    <location>
        <begin position="54"/>
        <end position="94"/>
    </location>
</feature>
<dbReference type="SUPFAM" id="SSF57586">
    <property type="entry name" value="TNF receptor-like"/>
    <property type="match status" value="1"/>
</dbReference>
<evidence type="ECO:0000313" key="3">
    <source>
        <dbReference type="EMBL" id="VDP03065.1"/>
    </source>
</evidence>
<protein>
    <submittedName>
        <fullName evidence="5">TNFR-Cys domain-containing protein</fullName>
    </submittedName>
</protein>
<dbReference type="EMBL" id="UZAM01008067">
    <property type="protein sequence ID" value="VDP03065.1"/>
    <property type="molecule type" value="Genomic_DNA"/>
</dbReference>
<gene>
    <name evidence="3" type="ORF">SBAD_LOCUS4007</name>
</gene>
<feature type="disulfide bond" evidence="1">
    <location>
        <begin position="55"/>
        <end position="70"/>
    </location>
</feature>
<keyword evidence="4" id="KW-1185">Reference proteome</keyword>
<organism evidence="5">
    <name type="scientific">Soboliphyme baturini</name>
    <dbReference type="NCBI Taxonomy" id="241478"/>
    <lineage>
        <taxon>Eukaryota</taxon>
        <taxon>Metazoa</taxon>
        <taxon>Ecdysozoa</taxon>
        <taxon>Nematoda</taxon>
        <taxon>Enoplea</taxon>
        <taxon>Dorylaimia</taxon>
        <taxon>Dioctophymatida</taxon>
        <taxon>Dioctophymatoidea</taxon>
        <taxon>Soboliphymatidae</taxon>
        <taxon>Soboliphyme</taxon>
    </lineage>
</organism>
<dbReference type="WBParaSite" id="SBAD_0000418301-mRNA-1">
    <property type="protein sequence ID" value="SBAD_0000418301-mRNA-1"/>
    <property type="gene ID" value="SBAD_0000418301"/>
</dbReference>
<feature type="disulfide bond" evidence="1">
    <location>
        <begin position="76"/>
        <end position="94"/>
    </location>
</feature>
<dbReference type="PROSITE" id="PS50050">
    <property type="entry name" value="TNFR_NGFR_2"/>
    <property type="match status" value="1"/>
</dbReference>
<sequence>MPSRLICSAAYREIMQPILSRARLLPTVRACDPCLPGWGVLQSCNETHATVCQPCAVGTWSPNHPHLKQCRLCSRCGPGLYEDYACTSTRDTKCDSCLNSKGRVNSDYYRKCGDQEEPNIKDISYGPADSLNIDDSLITDNSESAEILDDSDNDNDNEYQLDTRDAAWRDFNRNFFHPHSEADKTQKVEDNFNEYYERNRLRSLKFKADSSAVS</sequence>
<dbReference type="Pfam" id="PF00020">
    <property type="entry name" value="TNFR_c6"/>
    <property type="match status" value="1"/>
</dbReference>
<proteinExistence type="predicted"/>
<evidence type="ECO:0000256" key="1">
    <source>
        <dbReference type="PROSITE-ProRule" id="PRU00206"/>
    </source>
</evidence>
<name>A0A183IK61_9BILA</name>
<dbReference type="OrthoDB" id="9408020at2759"/>
<dbReference type="Gene3D" id="2.10.50.10">
    <property type="entry name" value="Tumor Necrosis Factor Receptor, subunit A, domain 2"/>
    <property type="match status" value="2"/>
</dbReference>
<dbReference type="Proteomes" id="UP000270296">
    <property type="component" value="Unassembled WGS sequence"/>
</dbReference>
<accession>A0A183IK61</accession>
<dbReference type="AlphaFoldDB" id="A0A183IK61"/>
<evidence type="ECO:0000313" key="4">
    <source>
        <dbReference type="Proteomes" id="UP000270296"/>
    </source>
</evidence>
<keyword evidence="1" id="KW-1015">Disulfide bond</keyword>
<dbReference type="SMART" id="SM00208">
    <property type="entry name" value="TNFR"/>
    <property type="match status" value="2"/>
</dbReference>
<feature type="domain" description="TNFR-Cys" evidence="2">
    <location>
        <begin position="54"/>
        <end position="94"/>
    </location>
</feature>
<dbReference type="InterPro" id="IPR001368">
    <property type="entry name" value="TNFR/NGFR_Cys_rich_reg"/>
</dbReference>
<feature type="disulfide bond" evidence="1">
    <location>
        <begin position="73"/>
        <end position="86"/>
    </location>
</feature>
<evidence type="ECO:0000259" key="2">
    <source>
        <dbReference type="PROSITE" id="PS50050"/>
    </source>
</evidence>